<sequence length="302" mass="33538">MPEQQKSTPSGSTPVPGNTNSSQGTTPVGNINTSAGVPKASTSKKKSTRNVQTDNHEVLSDAVAASGLNIRAEEEAMVQGLSISKKQIEQNTFLKPHQLNWFAQKTLEEQGIKSVQIDGEVGNLISASCEDYMTSIVTDLVIMMRHRRHLSDKATKEIMSKGSNKSKISKMLTSSGVNSKSELSRALRELASKHKEREEKRMRRRTMLGLDEEKPEETLLQDHKQTNLTASMMMSGSKKQKYSWMQSGSTTSAINSRGDNGIRYREAREEPQIVMRDLIAALENRRIGVSNTLLKAYARLKD</sequence>
<dbReference type="AlphaFoldDB" id="A0A4T0X2H2"/>
<dbReference type="PANTHER" id="PTHR15138">
    <property type="entry name" value="TRANSCRIPTION INITIATION FACTOR TFIID SUBUNIT 4"/>
    <property type="match status" value="1"/>
</dbReference>
<feature type="compositionally biased region" description="Polar residues" evidence="9">
    <location>
        <begin position="1"/>
        <end position="35"/>
    </location>
</feature>
<evidence type="ECO:0000256" key="1">
    <source>
        <dbReference type="ARBA" id="ARBA00004123"/>
    </source>
</evidence>
<evidence type="ECO:0000256" key="7">
    <source>
        <dbReference type="ARBA" id="ARBA00025346"/>
    </source>
</evidence>
<organism evidence="11 12">
    <name type="scientific">Pichia inconspicua</name>
    <dbReference type="NCBI Taxonomy" id="52247"/>
    <lineage>
        <taxon>Eukaryota</taxon>
        <taxon>Fungi</taxon>
        <taxon>Dikarya</taxon>
        <taxon>Ascomycota</taxon>
        <taxon>Saccharomycotina</taxon>
        <taxon>Pichiomycetes</taxon>
        <taxon>Pichiales</taxon>
        <taxon>Pichiaceae</taxon>
        <taxon>Pichia</taxon>
    </lineage>
</organism>
<name>A0A4T0X2H2_9ASCO</name>
<dbReference type="GO" id="GO:0016251">
    <property type="term" value="F:RNA polymerase II general transcription initiation factor activity"/>
    <property type="evidence" value="ECO:0007669"/>
    <property type="project" value="TreeGrafter"/>
</dbReference>
<dbReference type="GO" id="GO:0005669">
    <property type="term" value="C:transcription factor TFIID complex"/>
    <property type="evidence" value="ECO:0007669"/>
    <property type="project" value="InterPro"/>
</dbReference>
<comment type="function">
    <text evidence="7">Functions as a component of the DNA-binding general transcription factor complex TFIID. Binding of TFIID to a promoter (with or without TATA element) is the initial step in pre-initiation complex (PIC) formation. TFIID plays a key role in the regulation of gene expression by RNA polymerase II through different activities such as transcription activator interaction, core promoter recognition and selectivity, TFIIA and TFIIB interaction, chromatin modification (histone acetylation by TAF1), facilitation of DNA opening and initiation of transcription.</text>
</comment>
<evidence type="ECO:0000259" key="10">
    <source>
        <dbReference type="Pfam" id="PF05236"/>
    </source>
</evidence>
<reference evidence="11 12" key="1">
    <citation type="journal article" date="2019" name="Front. Genet.">
        <title>Whole-Genome Sequencing of the Opportunistic Yeast Pathogen Candida inconspicua Uncovers Its Hybrid Origin.</title>
        <authorList>
            <person name="Mixao V."/>
            <person name="Hansen A.P."/>
            <person name="Saus E."/>
            <person name="Boekhout T."/>
            <person name="Lass-Florl C."/>
            <person name="Gabaldon T."/>
        </authorList>
    </citation>
    <scope>NUCLEOTIDE SEQUENCE [LARGE SCALE GENOMIC DNA]</scope>
    <source>
        <strain evidence="11 12">CBS 180</strain>
    </source>
</reference>
<comment type="similarity">
    <text evidence="2">Belongs to the TAF4 family.</text>
</comment>
<dbReference type="PANTHER" id="PTHR15138:SF14">
    <property type="entry name" value="TRANSCRIPTION INITIATION FACTOR TFIID SUBUNIT 4"/>
    <property type="match status" value="1"/>
</dbReference>
<evidence type="ECO:0000313" key="12">
    <source>
        <dbReference type="Proteomes" id="UP000307173"/>
    </source>
</evidence>
<proteinExistence type="inferred from homology"/>
<evidence type="ECO:0000256" key="2">
    <source>
        <dbReference type="ARBA" id="ARBA00006178"/>
    </source>
</evidence>
<evidence type="ECO:0000313" key="11">
    <source>
        <dbReference type="EMBL" id="TID29486.1"/>
    </source>
</evidence>
<keyword evidence="5" id="KW-0804">Transcription</keyword>
<keyword evidence="4" id="KW-0805">Transcription regulation</keyword>
<keyword evidence="12" id="KW-1185">Reference proteome</keyword>
<dbReference type="GO" id="GO:0003677">
    <property type="term" value="F:DNA binding"/>
    <property type="evidence" value="ECO:0007669"/>
    <property type="project" value="TreeGrafter"/>
</dbReference>
<gene>
    <name evidence="11" type="ORF">CANINC_001941</name>
</gene>
<dbReference type="GO" id="GO:0006367">
    <property type="term" value="P:transcription initiation at RNA polymerase II promoter"/>
    <property type="evidence" value="ECO:0007669"/>
    <property type="project" value="TreeGrafter"/>
</dbReference>
<dbReference type="EMBL" id="SELW01000307">
    <property type="protein sequence ID" value="TID29486.1"/>
    <property type="molecule type" value="Genomic_DNA"/>
</dbReference>
<dbReference type="InterPro" id="IPR045144">
    <property type="entry name" value="TAF4"/>
</dbReference>
<accession>A0A4T0X2H2</accession>
<evidence type="ECO:0000256" key="6">
    <source>
        <dbReference type="ARBA" id="ARBA00023242"/>
    </source>
</evidence>
<keyword evidence="6" id="KW-0539">Nucleus</keyword>
<evidence type="ECO:0000256" key="3">
    <source>
        <dbReference type="ARBA" id="ARBA00017306"/>
    </source>
</evidence>
<feature type="domain" description="Transcription initiation factor TFIID component TAF4 C-terminal" evidence="10">
    <location>
        <begin position="59"/>
        <end position="297"/>
    </location>
</feature>
<feature type="region of interest" description="Disordered" evidence="9">
    <location>
        <begin position="1"/>
        <end position="58"/>
    </location>
</feature>
<comment type="caution">
    <text evidence="11">The sequence shown here is derived from an EMBL/GenBank/DDBJ whole genome shotgun (WGS) entry which is preliminary data.</text>
</comment>
<evidence type="ECO:0000256" key="4">
    <source>
        <dbReference type="ARBA" id="ARBA00023015"/>
    </source>
</evidence>
<dbReference type="Proteomes" id="UP000307173">
    <property type="component" value="Unassembled WGS sequence"/>
</dbReference>
<dbReference type="InterPro" id="IPR007900">
    <property type="entry name" value="TAF4_C"/>
</dbReference>
<comment type="subcellular location">
    <subcellularLocation>
        <location evidence="1">Nucleus</location>
    </subcellularLocation>
</comment>
<dbReference type="OrthoDB" id="21060at2759"/>
<feature type="region of interest" description="Disordered" evidence="9">
    <location>
        <begin position="159"/>
        <end position="184"/>
    </location>
</feature>
<evidence type="ECO:0000256" key="9">
    <source>
        <dbReference type="SAM" id="MobiDB-lite"/>
    </source>
</evidence>
<protein>
    <recommendedName>
        <fullName evidence="3">Transcription initiation factor TFIID subunit 4</fullName>
    </recommendedName>
    <alternativeName>
        <fullName evidence="8">TBP-associated factor 4</fullName>
    </alternativeName>
</protein>
<dbReference type="Pfam" id="PF05236">
    <property type="entry name" value="TAF4"/>
    <property type="match status" value="1"/>
</dbReference>
<dbReference type="STRING" id="52247.A0A4T0X2H2"/>
<evidence type="ECO:0000256" key="5">
    <source>
        <dbReference type="ARBA" id="ARBA00023163"/>
    </source>
</evidence>
<feature type="compositionally biased region" description="Polar residues" evidence="9">
    <location>
        <begin position="161"/>
        <end position="181"/>
    </location>
</feature>
<evidence type="ECO:0000256" key="8">
    <source>
        <dbReference type="ARBA" id="ARBA00031747"/>
    </source>
</evidence>